<dbReference type="EMBL" id="JACHFK010000023">
    <property type="protein sequence ID" value="MBB5379178.1"/>
    <property type="molecule type" value="Genomic_DNA"/>
</dbReference>
<proteinExistence type="predicted"/>
<dbReference type="Gene3D" id="1.10.260.40">
    <property type="entry name" value="lambda repressor-like DNA-binding domains"/>
    <property type="match status" value="1"/>
</dbReference>
<dbReference type="SMART" id="SM00530">
    <property type="entry name" value="HTH_XRE"/>
    <property type="match status" value="1"/>
</dbReference>
<evidence type="ECO:0000313" key="2">
    <source>
        <dbReference type="EMBL" id="MBB5379178.1"/>
    </source>
</evidence>
<organism evidence="2 3">
    <name type="scientific">Deinococcus metalli</name>
    <dbReference type="NCBI Taxonomy" id="1141878"/>
    <lineage>
        <taxon>Bacteria</taxon>
        <taxon>Thermotogati</taxon>
        <taxon>Deinococcota</taxon>
        <taxon>Deinococci</taxon>
        <taxon>Deinococcales</taxon>
        <taxon>Deinococcaceae</taxon>
        <taxon>Deinococcus</taxon>
    </lineage>
</organism>
<evidence type="ECO:0000259" key="1">
    <source>
        <dbReference type="PROSITE" id="PS50943"/>
    </source>
</evidence>
<name>A0A7W8KKY9_9DEIO</name>
<dbReference type="AlphaFoldDB" id="A0A7W8KKY9"/>
<dbReference type="GO" id="GO:0003677">
    <property type="term" value="F:DNA binding"/>
    <property type="evidence" value="ECO:0007669"/>
    <property type="project" value="InterPro"/>
</dbReference>
<reference evidence="2 3" key="1">
    <citation type="submission" date="2020-08" db="EMBL/GenBank/DDBJ databases">
        <title>Genomic Encyclopedia of Type Strains, Phase IV (KMG-IV): sequencing the most valuable type-strain genomes for metagenomic binning, comparative biology and taxonomic classification.</title>
        <authorList>
            <person name="Goeker M."/>
        </authorList>
    </citation>
    <scope>NUCLEOTIDE SEQUENCE [LARGE SCALE GENOMIC DNA]</scope>
    <source>
        <strain evidence="2 3">DSM 27521</strain>
    </source>
</reference>
<dbReference type="RefSeq" id="WP_184116277.1">
    <property type="nucleotide sequence ID" value="NZ_BNAJ01000023.1"/>
</dbReference>
<dbReference type="Proteomes" id="UP000539473">
    <property type="component" value="Unassembled WGS sequence"/>
</dbReference>
<dbReference type="SUPFAM" id="SSF47413">
    <property type="entry name" value="lambda repressor-like DNA-binding domains"/>
    <property type="match status" value="1"/>
</dbReference>
<dbReference type="InterPro" id="IPR039554">
    <property type="entry name" value="HigA2-like_HTH"/>
</dbReference>
<comment type="caution">
    <text evidence="2">The sequence shown here is derived from an EMBL/GenBank/DDBJ whole genome shotgun (WGS) entry which is preliminary data.</text>
</comment>
<dbReference type="PROSITE" id="PS50943">
    <property type="entry name" value="HTH_CROC1"/>
    <property type="match status" value="1"/>
</dbReference>
<gene>
    <name evidence="2" type="ORF">HNQ07_004693</name>
</gene>
<sequence>MDTNLRVREAMRAAVRRRGLTHAQLASRLGIKQPSVTQLLNGTYGKIPQSLLEALDALGLEITVVESATADDADTAQAKAEAMSLLSTNPWGKKPAGLATPVEVKGPAIEDLLQEHRGPDL</sequence>
<accession>A0A7W8KKY9</accession>
<evidence type="ECO:0000313" key="3">
    <source>
        <dbReference type="Proteomes" id="UP000539473"/>
    </source>
</evidence>
<dbReference type="Pfam" id="PF13744">
    <property type="entry name" value="HTH_37"/>
    <property type="match status" value="1"/>
</dbReference>
<feature type="domain" description="HTH cro/C1-type" evidence="1">
    <location>
        <begin position="11"/>
        <end position="65"/>
    </location>
</feature>
<protein>
    <submittedName>
        <fullName evidence="2">Transcriptional regulator with XRE-family HTH domain</fullName>
    </submittedName>
</protein>
<dbReference type="InterPro" id="IPR001387">
    <property type="entry name" value="Cro/C1-type_HTH"/>
</dbReference>
<dbReference type="InterPro" id="IPR010982">
    <property type="entry name" value="Lambda_DNA-bd_dom_sf"/>
</dbReference>
<dbReference type="CDD" id="cd00093">
    <property type="entry name" value="HTH_XRE"/>
    <property type="match status" value="1"/>
</dbReference>